<sequence>MGHLTPIYAQLIKKELCFKDEANVLQTNNKNRMQKTLALLTAVFFFAVALSDSASANAHLSDPVSVQNADAAAISPKPFSRYNKPLTQYALSQWNTRDGLPHNSVNSITQSENGYLWLATWEGPVRFDGRSFTVFDNVAELQVPELGVVGIAHDASTDEIYISGLRGGVSRFNGERWQGLPLAPSFAFRVLVDAEQNVWVTASNAGLVRYDREGNMHRYQQADGLPGNFTYHLYESPATDVRSREIWVGTGSGLARYDSNTDQFVAIPSVASSQVRAVLQHSNGMLLVASDQGLFYQNKPGTDFLPWPRAIEGTITSLEEGPDGAIWFGTISHGLGRITDSNLSTLSIENGLPNIHVLDIFRDRENNMWVSTHGGLLQLRDALFTSFTRTQGLVGNYVRAVMTDQQDRLWVGTNEGLG</sequence>
<dbReference type="AlphaFoldDB" id="A0A432W264"/>
<proteinExistence type="predicted"/>
<protein>
    <recommendedName>
        <fullName evidence="3">GGDEF domain-containing protein</fullName>
    </recommendedName>
</protein>
<comment type="caution">
    <text evidence="1">The sequence shown here is derived from an EMBL/GenBank/DDBJ whole genome shotgun (WGS) entry which is preliminary data.</text>
</comment>
<dbReference type="InterPro" id="IPR015943">
    <property type="entry name" value="WD40/YVTN_repeat-like_dom_sf"/>
</dbReference>
<accession>A0A432W264</accession>
<name>A0A432W264_9GAMM</name>
<evidence type="ECO:0008006" key="3">
    <source>
        <dbReference type="Google" id="ProtNLM"/>
    </source>
</evidence>
<keyword evidence="2" id="KW-1185">Reference proteome</keyword>
<reference evidence="2" key="1">
    <citation type="journal article" date="2018" name="Front. Microbiol.">
        <title>Genome-Based Analysis Reveals the Taxonomy and Diversity of the Family Idiomarinaceae.</title>
        <authorList>
            <person name="Liu Y."/>
            <person name="Lai Q."/>
            <person name="Shao Z."/>
        </authorList>
    </citation>
    <scope>NUCLEOTIDE SEQUENCE [LARGE SCALE GENOMIC DNA]</scope>
    <source>
        <strain evidence="2">GBPy7</strain>
    </source>
</reference>
<evidence type="ECO:0000313" key="2">
    <source>
        <dbReference type="Proteomes" id="UP000288395"/>
    </source>
</evidence>
<dbReference type="SUPFAM" id="SSF63829">
    <property type="entry name" value="Calcium-dependent phosphotriesterase"/>
    <property type="match status" value="1"/>
</dbReference>
<organism evidence="1 2">
    <name type="scientific">Aliidiomarina iranensis</name>
    <dbReference type="NCBI Taxonomy" id="1434071"/>
    <lineage>
        <taxon>Bacteria</taxon>
        <taxon>Pseudomonadati</taxon>
        <taxon>Pseudomonadota</taxon>
        <taxon>Gammaproteobacteria</taxon>
        <taxon>Alteromonadales</taxon>
        <taxon>Idiomarinaceae</taxon>
        <taxon>Aliidiomarina</taxon>
    </lineage>
</organism>
<dbReference type="Pfam" id="PF07494">
    <property type="entry name" value="Reg_prop"/>
    <property type="match status" value="3"/>
</dbReference>
<evidence type="ECO:0000313" key="1">
    <source>
        <dbReference type="EMBL" id="RUO23253.1"/>
    </source>
</evidence>
<dbReference type="Proteomes" id="UP000288395">
    <property type="component" value="Unassembled WGS sequence"/>
</dbReference>
<dbReference type="EMBL" id="PIPJ01000001">
    <property type="protein sequence ID" value="RUO23253.1"/>
    <property type="molecule type" value="Genomic_DNA"/>
</dbReference>
<gene>
    <name evidence="1" type="ORF">CWE08_00960</name>
</gene>
<dbReference type="InterPro" id="IPR011110">
    <property type="entry name" value="Reg_prop"/>
</dbReference>
<dbReference type="Gene3D" id="2.130.10.10">
    <property type="entry name" value="YVTN repeat-like/Quinoprotein amine dehydrogenase"/>
    <property type="match status" value="2"/>
</dbReference>